<organism evidence="2">
    <name type="scientific">Graphocephala atropunctata</name>
    <dbReference type="NCBI Taxonomy" id="36148"/>
    <lineage>
        <taxon>Eukaryota</taxon>
        <taxon>Metazoa</taxon>
        <taxon>Ecdysozoa</taxon>
        <taxon>Arthropoda</taxon>
        <taxon>Hexapoda</taxon>
        <taxon>Insecta</taxon>
        <taxon>Pterygota</taxon>
        <taxon>Neoptera</taxon>
        <taxon>Paraneoptera</taxon>
        <taxon>Hemiptera</taxon>
        <taxon>Auchenorrhyncha</taxon>
        <taxon>Membracoidea</taxon>
        <taxon>Cicadellidae</taxon>
        <taxon>Cicadellinae</taxon>
        <taxon>Cicadellini</taxon>
        <taxon>Graphocephala</taxon>
    </lineage>
</organism>
<accession>A0A1B6M991</accession>
<feature type="compositionally biased region" description="Polar residues" evidence="1">
    <location>
        <begin position="119"/>
        <end position="136"/>
    </location>
</feature>
<name>A0A1B6M991_9HEMI</name>
<feature type="region of interest" description="Disordered" evidence="1">
    <location>
        <begin position="26"/>
        <end position="167"/>
    </location>
</feature>
<evidence type="ECO:0000313" key="2">
    <source>
        <dbReference type="EMBL" id="JAT32414.1"/>
    </source>
</evidence>
<feature type="non-terminal residue" evidence="2">
    <location>
        <position position="167"/>
    </location>
</feature>
<reference evidence="2" key="1">
    <citation type="submission" date="2015-11" db="EMBL/GenBank/DDBJ databases">
        <title>De novo transcriptome assembly of four potential Pierce s Disease insect vectors from Arizona vineyards.</title>
        <authorList>
            <person name="Tassone E.E."/>
        </authorList>
    </citation>
    <scope>NUCLEOTIDE SEQUENCE</scope>
</reference>
<feature type="compositionally biased region" description="Polar residues" evidence="1">
    <location>
        <begin position="62"/>
        <end position="83"/>
    </location>
</feature>
<feature type="compositionally biased region" description="Polar residues" evidence="1">
    <location>
        <begin position="146"/>
        <end position="157"/>
    </location>
</feature>
<evidence type="ECO:0000256" key="1">
    <source>
        <dbReference type="SAM" id="MobiDB-lite"/>
    </source>
</evidence>
<proteinExistence type="predicted"/>
<dbReference type="AlphaFoldDB" id="A0A1B6M991"/>
<feature type="compositionally biased region" description="Polar residues" evidence="1">
    <location>
        <begin position="102"/>
        <end position="112"/>
    </location>
</feature>
<protein>
    <submittedName>
        <fullName evidence="2">Uncharacterized protein</fullName>
    </submittedName>
</protein>
<sequence>GTLFVIFFLPETEGKTLQEIEMQFIKKGKPQNTRTDSSAAKNMAKPDNSDSERSSKRIFSKPETTNTTESGSSQCYGKGSSNLEKTKTTESCLPQIYIEVSKNPNTTASGYSQIDRRVSSSPNPTASSQNNGSGSSDPDKTIEIGSLQSGRIGSNNSEKTKTTDCCS</sequence>
<feature type="compositionally biased region" description="Basic and acidic residues" evidence="1">
    <location>
        <begin position="158"/>
        <end position="167"/>
    </location>
</feature>
<gene>
    <name evidence="2" type="ORF">g.55137</name>
</gene>
<dbReference type="EMBL" id="GEBQ01007563">
    <property type="protein sequence ID" value="JAT32414.1"/>
    <property type="molecule type" value="Transcribed_RNA"/>
</dbReference>
<feature type="non-terminal residue" evidence="2">
    <location>
        <position position="1"/>
    </location>
</feature>
<dbReference type="Gene3D" id="1.20.1250.20">
    <property type="entry name" value="MFS general substrate transporter like domains"/>
    <property type="match status" value="1"/>
</dbReference>
<dbReference type="InterPro" id="IPR036259">
    <property type="entry name" value="MFS_trans_sf"/>
</dbReference>
<feature type="compositionally biased region" description="Polar residues" evidence="1">
    <location>
        <begin position="30"/>
        <end position="40"/>
    </location>
</feature>